<dbReference type="SUPFAM" id="SSF53187">
    <property type="entry name" value="Zn-dependent exopeptidases"/>
    <property type="match status" value="1"/>
</dbReference>
<sequence>MTQRYSARDMLERLVSFPTVSRDTNLPLIDFVEEYLADLGIASVRTPDETGQKASLHAIVGPEVEGGVILSGHTDVVPIDGQDWSSDPFTLTERDGKLYGRGTCDMKGWLALSLAAVPRMLESDLKRPAILAFSYDEEVGCLGAPPMIARIASELPQAAACIVGEPSMMKIVDGHKGIAGLQVDVRGFEVHSSLVHTGVSAIMTAARLITWLHEQMARNAATALPENAAYEPPFTTLHSGMISGGTAHNITAKDCRFSVDIRAVPNEPVADWVARFRAEAATVEAEIQAIRPEAKITVTERTTAPGLVPEEDGAAEALVRRLTGENATGKVAYATEGGQFQDGGFSTVICGPGSIEQAHQPDEYLSVEQLAAGEAFMEKLVAELAR</sequence>
<dbReference type="InterPro" id="IPR011650">
    <property type="entry name" value="Peptidase_M20_dimer"/>
</dbReference>
<proteinExistence type="predicted"/>
<dbReference type="AlphaFoldDB" id="A0A7S9LSX2"/>
<dbReference type="Proteomes" id="UP000594800">
    <property type="component" value="Chromosome"/>
</dbReference>
<dbReference type="NCBIfam" id="TIGR01892">
    <property type="entry name" value="AcOrn-deacetyl"/>
    <property type="match status" value="1"/>
</dbReference>
<name>A0A7S9LSX2_9RHOB</name>
<dbReference type="SUPFAM" id="SSF55031">
    <property type="entry name" value="Bacterial exopeptidase dimerisation domain"/>
    <property type="match status" value="1"/>
</dbReference>
<reference evidence="5 6" key="1">
    <citation type="submission" date="2020-11" db="EMBL/GenBank/DDBJ databases">
        <title>Description of Pontivivens ytuae sp. nov. isolated from deep sea sediment of Mariana Trench.</title>
        <authorList>
            <person name="Wang Z."/>
            <person name="Sun Q.-L."/>
            <person name="Xu X.-D."/>
            <person name="Tang Y.-Z."/>
            <person name="Zhang J."/>
        </authorList>
    </citation>
    <scope>NUCLEOTIDE SEQUENCE [LARGE SCALE GENOMIC DNA]</scope>
    <source>
        <strain evidence="5 6">MT2928</strain>
    </source>
</reference>
<accession>A0A7S9LSX2</accession>
<gene>
    <name evidence="5" type="primary">argE</name>
    <name evidence="5" type="ORF">I0K15_01050</name>
</gene>
<evidence type="ECO:0000256" key="2">
    <source>
        <dbReference type="ARBA" id="ARBA00022801"/>
    </source>
</evidence>
<dbReference type="KEGG" id="poz:I0K15_01050"/>
<dbReference type="GO" id="GO:0008777">
    <property type="term" value="F:acetylornithine deacetylase activity"/>
    <property type="evidence" value="ECO:0007669"/>
    <property type="project" value="UniProtKB-EC"/>
</dbReference>
<dbReference type="InterPro" id="IPR002933">
    <property type="entry name" value="Peptidase_M20"/>
</dbReference>
<evidence type="ECO:0000313" key="6">
    <source>
        <dbReference type="Proteomes" id="UP000594800"/>
    </source>
</evidence>
<dbReference type="PANTHER" id="PTHR43808:SF31">
    <property type="entry name" value="N-ACETYL-L-CITRULLINE DEACETYLASE"/>
    <property type="match status" value="1"/>
</dbReference>
<evidence type="ECO:0000259" key="4">
    <source>
        <dbReference type="Pfam" id="PF07687"/>
    </source>
</evidence>
<dbReference type="GO" id="GO:0046872">
    <property type="term" value="F:metal ion binding"/>
    <property type="evidence" value="ECO:0007669"/>
    <property type="project" value="UniProtKB-KW"/>
</dbReference>
<dbReference type="PANTHER" id="PTHR43808">
    <property type="entry name" value="ACETYLORNITHINE DEACETYLASE"/>
    <property type="match status" value="1"/>
</dbReference>
<dbReference type="InterPro" id="IPR010169">
    <property type="entry name" value="AcOrn-deacetyl"/>
</dbReference>
<feature type="domain" description="Peptidase M20 dimerisation" evidence="4">
    <location>
        <begin position="174"/>
        <end position="284"/>
    </location>
</feature>
<organism evidence="5 6">
    <name type="scientific">Pontivivens ytuae</name>
    <dbReference type="NCBI Taxonomy" id="2789856"/>
    <lineage>
        <taxon>Bacteria</taxon>
        <taxon>Pseudomonadati</taxon>
        <taxon>Pseudomonadota</taxon>
        <taxon>Alphaproteobacteria</taxon>
        <taxon>Rhodobacterales</taxon>
        <taxon>Paracoccaceae</taxon>
        <taxon>Pontivivens</taxon>
    </lineage>
</organism>
<evidence type="ECO:0000256" key="1">
    <source>
        <dbReference type="ARBA" id="ARBA00022723"/>
    </source>
</evidence>
<protein>
    <submittedName>
        <fullName evidence="5">Acetylornithine deacetylase</fullName>
        <ecNumber evidence="5">3.5.1.16</ecNumber>
    </submittedName>
</protein>
<keyword evidence="3" id="KW-0170">Cobalt</keyword>
<dbReference type="EC" id="3.5.1.16" evidence="5"/>
<keyword evidence="6" id="KW-1185">Reference proteome</keyword>
<keyword evidence="1" id="KW-0479">Metal-binding</keyword>
<keyword evidence="2 5" id="KW-0378">Hydrolase</keyword>
<evidence type="ECO:0000313" key="5">
    <source>
        <dbReference type="EMBL" id="QPH54400.1"/>
    </source>
</evidence>
<dbReference type="Pfam" id="PF01546">
    <property type="entry name" value="Peptidase_M20"/>
    <property type="match status" value="1"/>
</dbReference>
<dbReference type="Gene3D" id="3.30.70.360">
    <property type="match status" value="1"/>
</dbReference>
<dbReference type="Pfam" id="PF07687">
    <property type="entry name" value="M20_dimer"/>
    <property type="match status" value="1"/>
</dbReference>
<dbReference type="InterPro" id="IPR050072">
    <property type="entry name" value="Peptidase_M20A"/>
</dbReference>
<evidence type="ECO:0000256" key="3">
    <source>
        <dbReference type="ARBA" id="ARBA00023285"/>
    </source>
</evidence>
<dbReference type="InterPro" id="IPR036264">
    <property type="entry name" value="Bact_exopeptidase_dim_dom"/>
</dbReference>
<dbReference type="RefSeq" id="WP_196103609.1">
    <property type="nucleotide sequence ID" value="NZ_CP064942.1"/>
</dbReference>
<dbReference type="Gene3D" id="3.40.630.10">
    <property type="entry name" value="Zn peptidases"/>
    <property type="match status" value="1"/>
</dbReference>
<dbReference type="EMBL" id="CP064942">
    <property type="protein sequence ID" value="QPH54400.1"/>
    <property type="molecule type" value="Genomic_DNA"/>
</dbReference>
<dbReference type="GO" id="GO:0006526">
    <property type="term" value="P:L-arginine biosynthetic process"/>
    <property type="evidence" value="ECO:0007669"/>
    <property type="project" value="InterPro"/>
</dbReference>
<dbReference type="NCBIfam" id="NF005710">
    <property type="entry name" value="PRK07522.1"/>
    <property type="match status" value="1"/>
</dbReference>
<dbReference type="CDD" id="cd03894">
    <property type="entry name" value="M20_ArgE"/>
    <property type="match status" value="1"/>
</dbReference>